<gene>
    <name evidence="4" type="ORF">ACFOWE_01985</name>
</gene>
<feature type="domain" description="Peptidase C51" evidence="3">
    <location>
        <begin position="181"/>
        <end position="264"/>
    </location>
</feature>
<comment type="caution">
    <text evidence="4">The sequence shown here is derived from an EMBL/GenBank/DDBJ whole genome shotgun (WGS) entry which is preliminary data.</text>
</comment>
<evidence type="ECO:0000256" key="2">
    <source>
        <dbReference type="SAM" id="SignalP"/>
    </source>
</evidence>
<dbReference type="EMBL" id="JBHSBM010000007">
    <property type="protein sequence ID" value="MFC4057046.1"/>
    <property type="molecule type" value="Genomic_DNA"/>
</dbReference>
<dbReference type="Pfam" id="PF05257">
    <property type="entry name" value="CHAP"/>
    <property type="match status" value="1"/>
</dbReference>
<sequence length="289" mass="30098">MSALSRVFRGSLTAGLALTAVTGFSVLSAAPAAADTLSDSSPFADLQARIAEIESNIATLRQGTVRIPAATELPARTAPGGLTEQTGTGGLQAGAGTRSADVQDRLDQARAQLESAGIQLPGRLGATGSQAQAAPLSAAAKAQQVVATALSKVGEGESGDGTTAYGIWYDEHTKQKGFAAAAWCDMFLAWVGVQNGVDEQMGVFAYTPWHAEWFDKQRRFDRTPRVGDLVFFDWAGSRSIAAIDHVGLVTGVNPDGSVTTVEGNISDKVVTRTRTMQNIVGFGHPAYGG</sequence>
<evidence type="ECO:0000259" key="3">
    <source>
        <dbReference type="Pfam" id="PF05257"/>
    </source>
</evidence>
<keyword evidence="2" id="KW-0732">Signal</keyword>
<accession>A0ABV8I1D1</accession>
<keyword evidence="5" id="KW-1185">Reference proteome</keyword>
<evidence type="ECO:0000313" key="4">
    <source>
        <dbReference type="EMBL" id="MFC4057046.1"/>
    </source>
</evidence>
<feature type="chain" id="PRO_5046359425" evidence="2">
    <location>
        <begin position="35"/>
        <end position="289"/>
    </location>
</feature>
<proteinExistence type="predicted"/>
<evidence type="ECO:0000256" key="1">
    <source>
        <dbReference type="SAM" id="MobiDB-lite"/>
    </source>
</evidence>
<dbReference type="RefSeq" id="WP_377285005.1">
    <property type="nucleotide sequence ID" value="NZ_JBHSBM010000007.1"/>
</dbReference>
<dbReference type="InterPro" id="IPR038765">
    <property type="entry name" value="Papain-like_cys_pep_sf"/>
</dbReference>
<dbReference type="Gene3D" id="3.90.1720.10">
    <property type="entry name" value="endopeptidase domain like (from Nostoc punctiforme)"/>
    <property type="match status" value="1"/>
</dbReference>
<dbReference type="SUPFAM" id="SSF54001">
    <property type="entry name" value="Cysteine proteinases"/>
    <property type="match status" value="1"/>
</dbReference>
<protein>
    <submittedName>
        <fullName evidence="4">CHAP domain-containing protein</fullName>
    </submittedName>
</protein>
<dbReference type="InterPro" id="IPR007921">
    <property type="entry name" value="CHAP_dom"/>
</dbReference>
<feature type="region of interest" description="Disordered" evidence="1">
    <location>
        <begin position="71"/>
        <end position="97"/>
    </location>
</feature>
<reference evidence="5" key="1">
    <citation type="journal article" date="2019" name="Int. J. Syst. Evol. Microbiol.">
        <title>The Global Catalogue of Microorganisms (GCM) 10K type strain sequencing project: providing services to taxonomists for standard genome sequencing and annotation.</title>
        <authorList>
            <consortium name="The Broad Institute Genomics Platform"/>
            <consortium name="The Broad Institute Genome Sequencing Center for Infectious Disease"/>
            <person name="Wu L."/>
            <person name="Ma J."/>
        </authorList>
    </citation>
    <scope>NUCLEOTIDE SEQUENCE [LARGE SCALE GENOMIC DNA]</scope>
    <source>
        <strain evidence="5">TBRC 4489</strain>
    </source>
</reference>
<dbReference type="Proteomes" id="UP001595850">
    <property type="component" value="Unassembled WGS sequence"/>
</dbReference>
<feature type="signal peptide" evidence="2">
    <location>
        <begin position="1"/>
        <end position="34"/>
    </location>
</feature>
<organism evidence="4 5">
    <name type="scientific">Planomonospora corallina</name>
    <dbReference type="NCBI Taxonomy" id="1806052"/>
    <lineage>
        <taxon>Bacteria</taxon>
        <taxon>Bacillati</taxon>
        <taxon>Actinomycetota</taxon>
        <taxon>Actinomycetes</taxon>
        <taxon>Streptosporangiales</taxon>
        <taxon>Streptosporangiaceae</taxon>
        <taxon>Planomonospora</taxon>
    </lineage>
</organism>
<evidence type="ECO:0000313" key="5">
    <source>
        <dbReference type="Proteomes" id="UP001595850"/>
    </source>
</evidence>
<name>A0ABV8I1D1_9ACTN</name>